<feature type="transmembrane region" description="Helical" evidence="7">
    <location>
        <begin position="181"/>
        <end position="198"/>
    </location>
</feature>
<feature type="transmembrane region" description="Helical" evidence="7">
    <location>
        <begin position="204"/>
        <end position="221"/>
    </location>
</feature>
<dbReference type="GO" id="GO:0005524">
    <property type="term" value="F:ATP binding"/>
    <property type="evidence" value="ECO:0007669"/>
    <property type="project" value="UniProtKB-KW"/>
</dbReference>
<evidence type="ECO:0000259" key="8">
    <source>
        <dbReference type="PROSITE" id="PS50893"/>
    </source>
</evidence>
<evidence type="ECO:0000256" key="1">
    <source>
        <dbReference type="ARBA" id="ARBA00004651"/>
    </source>
</evidence>
<gene>
    <name evidence="10" type="ORF">J057_09196</name>
</gene>
<evidence type="ECO:0000256" key="7">
    <source>
        <dbReference type="SAM" id="Phobius"/>
    </source>
</evidence>
<dbReference type="EMBL" id="APLQ01000011">
    <property type="protein sequence ID" value="ENO15516.2"/>
    <property type="molecule type" value="Genomic_DNA"/>
</dbReference>
<dbReference type="Gene3D" id="3.40.50.300">
    <property type="entry name" value="P-loop containing nucleotide triphosphate hydrolases"/>
    <property type="match status" value="1"/>
</dbReference>
<dbReference type="OrthoDB" id="9806127at2"/>
<proteinExistence type="predicted"/>
<comment type="caution">
    <text evidence="10">The sequence shown here is derived from an EMBL/GenBank/DDBJ whole genome shotgun (WGS) entry which is preliminary data.</text>
</comment>
<keyword evidence="3" id="KW-0547">Nucleotide-binding</keyword>
<name>N6WV98_9GAMM</name>
<accession>N6WV98</accession>
<dbReference type="FunFam" id="3.40.50.300:FF:001492">
    <property type="entry name" value="ABC transporter ATP-binding protein/permease"/>
    <property type="match status" value="1"/>
</dbReference>
<dbReference type="PANTHER" id="PTHR24221">
    <property type="entry name" value="ATP-BINDING CASSETTE SUB-FAMILY B"/>
    <property type="match status" value="1"/>
</dbReference>
<keyword evidence="6 7" id="KW-0472">Membrane</keyword>
<dbReference type="Gene3D" id="1.20.1560.10">
    <property type="entry name" value="ABC transporter type 1, transmembrane domain"/>
    <property type="match status" value="1"/>
</dbReference>
<dbReference type="PATRIC" id="fig|626887.3.peg.1843"/>
<dbReference type="InterPro" id="IPR039421">
    <property type="entry name" value="Type_1_exporter"/>
</dbReference>
<dbReference type="HOGENOM" id="CLU_000604_84_3_6"/>
<dbReference type="GO" id="GO:0140359">
    <property type="term" value="F:ABC-type transporter activity"/>
    <property type="evidence" value="ECO:0007669"/>
    <property type="project" value="InterPro"/>
</dbReference>
<dbReference type="CDD" id="cd07346">
    <property type="entry name" value="ABC_6TM_exporters"/>
    <property type="match status" value="1"/>
</dbReference>
<evidence type="ECO:0000256" key="3">
    <source>
        <dbReference type="ARBA" id="ARBA00022741"/>
    </source>
</evidence>
<organism evidence="10 11">
    <name type="scientific">Marinobacter nanhaiticus D15-8W</name>
    <dbReference type="NCBI Taxonomy" id="626887"/>
    <lineage>
        <taxon>Bacteria</taxon>
        <taxon>Pseudomonadati</taxon>
        <taxon>Pseudomonadota</taxon>
        <taxon>Gammaproteobacteria</taxon>
        <taxon>Pseudomonadales</taxon>
        <taxon>Marinobacteraceae</taxon>
        <taxon>Marinobacter</taxon>
    </lineage>
</organism>
<feature type="transmembrane region" description="Helical" evidence="7">
    <location>
        <begin position="303"/>
        <end position="328"/>
    </location>
</feature>
<dbReference type="Pfam" id="PF00664">
    <property type="entry name" value="ABC_membrane"/>
    <property type="match status" value="1"/>
</dbReference>
<keyword evidence="5 7" id="KW-1133">Transmembrane helix</keyword>
<evidence type="ECO:0000313" key="10">
    <source>
        <dbReference type="EMBL" id="ENO15516.2"/>
    </source>
</evidence>
<feature type="domain" description="ABC transmembrane type-1" evidence="9">
    <location>
        <begin position="49"/>
        <end position="345"/>
    </location>
</feature>
<evidence type="ECO:0000256" key="6">
    <source>
        <dbReference type="ARBA" id="ARBA00023136"/>
    </source>
</evidence>
<evidence type="ECO:0000259" key="9">
    <source>
        <dbReference type="PROSITE" id="PS50929"/>
    </source>
</evidence>
<dbReference type="PANTHER" id="PTHR24221:SF233">
    <property type="entry name" value="ATP-BINDING_PERMEASE FUSION ABC TRANSPORTER-RELATED"/>
    <property type="match status" value="1"/>
</dbReference>
<evidence type="ECO:0000256" key="4">
    <source>
        <dbReference type="ARBA" id="ARBA00022840"/>
    </source>
</evidence>
<dbReference type="InterPro" id="IPR011527">
    <property type="entry name" value="ABC1_TM_dom"/>
</dbReference>
<dbReference type="Pfam" id="PF00005">
    <property type="entry name" value="ABC_tran"/>
    <property type="match status" value="1"/>
</dbReference>
<protein>
    <submittedName>
        <fullName evidence="10">ABC transporter ATP-binding protein</fullName>
    </submittedName>
</protein>
<keyword evidence="11" id="KW-1185">Reference proteome</keyword>
<dbReference type="InterPro" id="IPR017871">
    <property type="entry name" value="ABC_transporter-like_CS"/>
</dbReference>
<dbReference type="PROSITE" id="PS00211">
    <property type="entry name" value="ABC_TRANSPORTER_1"/>
    <property type="match status" value="1"/>
</dbReference>
<feature type="transmembrane region" description="Helical" evidence="7">
    <location>
        <begin position="49"/>
        <end position="69"/>
    </location>
</feature>
<dbReference type="PROSITE" id="PS50893">
    <property type="entry name" value="ABC_TRANSPORTER_2"/>
    <property type="match status" value="1"/>
</dbReference>
<keyword evidence="2 7" id="KW-0812">Transmembrane</keyword>
<keyword evidence="4 10" id="KW-0067">ATP-binding</keyword>
<comment type="subcellular location">
    <subcellularLocation>
        <location evidence="1">Cell membrane</location>
        <topology evidence="1">Multi-pass membrane protein</topology>
    </subcellularLocation>
</comment>
<dbReference type="InterPro" id="IPR003593">
    <property type="entry name" value="AAA+_ATPase"/>
</dbReference>
<dbReference type="InterPro" id="IPR003439">
    <property type="entry name" value="ABC_transporter-like_ATP-bd"/>
</dbReference>
<dbReference type="InterPro" id="IPR027417">
    <property type="entry name" value="P-loop_NTPase"/>
</dbReference>
<dbReference type="SUPFAM" id="SSF90123">
    <property type="entry name" value="ABC transporter transmembrane region"/>
    <property type="match status" value="1"/>
</dbReference>
<dbReference type="SUPFAM" id="SSF52540">
    <property type="entry name" value="P-loop containing nucleoside triphosphate hydrolases"/>
    <property type="match status" value="1"/>
</dbReference>
<evidence type="ECO:0000256" key="2">
    <source>
        <dbReference type="ARBA" id="ARBA00022692"/>
    </source>
</evidence>
<dbReference type="AlphaFoldDB" id="N6WV98"/>
<reference evidence="10 11" key="1">
    <citation type="journal article" date="2013" name="Genome Announc.">
        <title>Genome Sequence of the Polycyclic Aromatic Hydrocarbon-Degrading Bacterium Strain Marinobacter nanhaiticus D15-8WT.</title>
        <authorList>
            <person name="Cui Z."/>
            <person name="Gao W."/>
            <person name="Li Q."/>
            <person name="Xu G."/>
            <person name="Zheng L."/>
        </authorList>
    </citation>
    <scope>NUCLEOTIDE SEQUENCE [LARGE SCALE GENOMIC DNA]</scope>
    <source>
        <strain evidence="10 11">D15-8W</strain>
    </source>
</reference>
<evidence type="ECO:0000313" key="11">
    <source>
        <dbReference type="Proteomes" id="UP000013165"/>
    </source>
</evidence>
<feature type="domain" description="ABC transporter" evidence="8">
    <location>
        <begin position="380"/>
        <end position="612"/>
    </location>
</feature>
<evidence type="ECO:0000256" key="5">
    <source>
        <dbReference type="ARBA" id="ARBA00022989"/>
    </source>
</evidence>
<dbReference type="PROSITE" id="PS50929">
    <property type="entry name" value="ABC_TM1F"/>
    <property type="match status" value="1"/>
</dbReference>
<dbReference type="GO" id="GO:0005886">
    <property type="term" value="C:plasma membrane"/>
    <property type="evidence" value="ECO:0007669"/>
    <property type="project" value="UniProtKB-SubCell"/>
</dbReference>
<dbReference type="GO" id="GO:0034040">
    <property type="term" value="F:ATPase-coupled lipid transmembrane transporter activity"/>
    <property type="evidence" value="ECO:0007669"/>
    <property type="project" value="TreeGrafter"/>
</dbReference>
<dbReference type="InterPro" id="IPR036640">
    <property type="entry name" value="ABC1_TM_sf"/>
</dbReference>
<feature type="transmembrane region" description="Helical" evidence="7">
    <location>
        <begin position="96"/>
        <end position="119"/>
    </location>
</feature>
<dbReference type="STRING" id="626887.J057_09196"/>
<dbReference type="Proteomes" id="UP000013165">
    <property type="component" value="Unassembled WGS sequence"/>
</dbReference>
<sequence>MPNRPGGLLTQQPELHSIRTSDKPAEQYTWRQILAFALEHKPRLVRANIIAILATLVSVPLPLLLPVLVDEVLLDEPGPVVPVMNSVLPEAWQVPVAYIGVMVVVAFLMRFMALGFNVAQSREFSVISKDVVFRIRERLLGRLQRIAMSEYETLGAGAVTSHFITDLDTIDQFLGTTISRFLVASLTVIGTAGVLLWVHWQLGLLILLLNPVVIFCTILIGKRVKDLKRKENKAYEDFQGDLTETLDAIHQLRAANRESHYLKHLVNRARGVRDHAVQFEWRSDAANRASFSLFQFGVDSFRAAAMVAVLLSDLSIGMMFAVFGYLWFMLTPVQEMLNMQYAFYAANAALGRINRLLQLKEEPRYPALENPFQDRHTVSLTLKDVHFRYGEEDVLRGINFHVDPGEKVAIVGASGGGKSTLVQVILGMYTPTSGEILIDDVPVQRIGLESLREHVATVLQHPALFNDTVRQNLTLGRDHSEERLWDALKIAQLDHTVRAMEKGLDTLIGRQGVRLSGGQRQRLAIARMVLSDPSVVILDEATSALDAETEYQLHQALESFLEQRTTLIIAHRLSAVKQADRAYVFEDGQIIEEGHHDELIARQGLYAQLYGDRQH</sequence>
<dbReference type="SMART" id="SM00382">
    <property type="entry name" value="AAA"/>
    <property type="match status" value="1"/>
</dbReference>
<dbReference type="eggNOG" id="COG1132">
    <property type="taxonomic scope" value="Bacteria"/>
</dbReference>
<dbReference type="RefSeq" id="WP_040882361.1">
    <property type="nucleotide sequence ID" value="NZ_AP028878.1"/>
</dbReference>
<dbReference type="GO" id="GO:0016887">
    <property type="term" value="F:ATP hydrolysis activity"/>
    <property type="evidence" value="ECO:0007669"/>
    <property type="project" value="InterPro"/>
</dbReference>